<organism evidence="3 4">
    <name type="scientific">Verruconis gallopava</name>
    <dbReference type="NCBI Taxonomy" id="253628"/>
    <lineage>
        <taxon>Eukaryota</taxon>
        <taxon>Fungi</taxon>
        <taxon>Dikarya</taxon>
        <taxon>Ascomycota</taxon>
        <taxon>Pezizomycotina</taxon>
        <taxon>Dothideomycetes</taxon>
        <taxon>Pleosporomycetidae</taxon>
        <taxon>Venturiales</taxon>
        <taxon>Sympoventuriaceae</taxon>
        <taxon>Verruconis</taxon>
    </lineage>
</organism>
<accession>A0A0D1XUZ5</accession>
<dbReference type="EMBL" id="KN847534">
    <property type="protein sequence ID" value="KIW06591.1"/>
    <property type="molecule type" value="Genomic_DNA"/>
</dbReference>
<keyword evidence="4" id="KW-1185">Reference proteome</keyword>
<dbReference type="GeneID" id="27310280"/>
<proteinExistence type="predicted"/>
<dbReference type="Gene3D" id="2.70.50.70">
    <property type="match status" value="1"/>
</dbReference>
<feature type="compositionally biased region" description="Low complexity" evidence="1">
    <location>
        <begin position="269"/>
        <end position="302"/>
    </location>
</feature>
<reference evidence="3 4" key="1">
    <citation type="submission" date="2015-01" db="EMBL/GenBank/DDBJ databases">
        <title>The Genome Sequence of Ochroconis gallopava CBS43764.</title>
        <authorList>
            <consortium name="The Broad Institute Genomics Platform"/>
            <person name="Cuomo C."/>
            <person name="de Hoog S."/>
            <person name="Gorbushina A."/>
            <person name="Stielow B."/>
            <person name="Teixiera M."/>
            <person name="Abouelleil A."/>
            <person name="Chapman S.B."/>
            <person name="Priest M."/>
            <person name="Young S.K."/>
            <person name="Wortman J."/>
            <person name="Nusbaum C."/>
            <person name="Birren B."/>
        </authorList>
    </citation>
    <scope>NUCLEOTIDE SEQUENCE [LARGE SCALE GENOMIC DNA]</scope>
    <source>
        <strain evidence="3 4">CBS 43764</strain>
    </source>
</reference>
<dbReference type="Proteomes" id="UP000053259">
    <property type="component" value="Unassembled WGS sequence"/>
</dbReference>
<evidence type="ECO:0000313" key="3">
    <source>
        <dbReference type="EMBL" id="KIW06591.1"/>
    </source>
</evidence>
<feature type="compositionally biased region" description="Low complexity" evidence="1">
    <location>
        <begin position="246"/>
        <end position="259"/>
    </location>
</feature>
<dbReference type="VEuPathDB" id="FungiDB:PV09_02307"/>
<feature type="chain" id="PRO_5002236573" description="Chitin-binding type-4 domain-containing protein" evidence="2">
    <location>
        <begin position="20"/>
        <end position="399"/>
    </location>
</feature>
<evidence type="ECO:0000256" key="2">
    <source>
        <dbReference type="SAM" id="SignalP"/>
    </source>
</evidence>
<dbReference type="PANTHER" id="PTHR36182">
    <property type="entry name" value="PROTEIN, PUTATIVE (AFU_ORTHOLOGUE AFUA_6G10930)-RELATED"/>
    <property type="match status" value="1"/>
</dbReference>
<feature type="compositionally biased region" description="Polar residues" evidence="1">
    <location>
        <begin position="24"/>
        <end position="41"/>
    </location>
</feature>
<name>A0A0D1XUZ5_9PEZI</name>
<dbReference type="PANTHER" id="PTHR36182:SF2">
    <property type="entry name" value="LYTIC POLYSACCHARIDE MONOOXYGENASE"/>
    <property type="match status" value="1"/>
</dbReference>
<dbReference type="InParanoid" id="A0A0D1XUZ5"/>
<sequence length="399" mass="39485">MKTFNHLPVIAVLVTSASAHISMSQPVPYDSNKSPPTTSPLDASGANYPCQGTQGSFSATSSNTAAVGSTFKMSFSGTAVHNGGSCQVSLTTDGASALNPNTKFKVIYSMLGGCPGLNGATVSYDVPVPSEVPAGDYTLAWTWFNNIGNREMYMNCAPMTITGGSGTNETFDALPDMAVYNIASKNSCKTVETFDVDFPNPGKYTTKGASFKPQAPTCDGTDLGTGSGGSGSSNTTSGTTGGSSGSNGSATSSANNGQYTGIGAGGSQGSATSSATPSASSGPNSGSSPQVQAPGAASSSATTTASVVQSSAAAATTAAGGTNGTFSSPSPSTGSSTSSGTACSQDGVMICSADGSQFGLCNHGSAIMMPVAAGTKCVNGAIQKRRRDIPVKIPFPFKG</sequence>
<feature type="signal peptide" evidence="2">
    <location>
        <begin position="1"/>
        <end position="19"/>
    </location>
</feature>
<dbReference type="RefSeq" id="XP_016216460.1">
    <property type="nucleotide sequence ID" value="XM_016355324.1"/>
</dbReference>
<keyword evidence="2" id="KW-0732">Signal</keyword>
<dbReference type="OrthoDB" id="2342176at2759"/>
<dbReference type="HOGENOM" id="CLU_032571_1_0_1"/>
<feature type="region of interest" description="Disordered" evidence="1">
    <location>
        <begin position="205"/>
        <end position="302"/>
    </location>
</feature>
<protein>
    <recommendedName>
        <fullName evidence="5">Chitin-binding type-4 domain-containing protein</fullName>
    </recommendedName>
</protein>
<evidence type="ECO:0000256" key="1">
    <source>
        <dbReference type="SAM" id="MobiDB-lite"/>
    </source>
</evidence>
<evidence type="ECO:0008006" key="5">
    <source>
        <dbReference type="Google" id="ProtNLM"/>
    </source>
</evidence>
<evidence type="ECO:0000313" key="4">
    <source>
        <dbReference type="Proteomes" id="UP000053259"/>
    </source>
</evidence>
<dbReference type="AlphaFoldDB" id="A0A0D1XUZ5"/>
<gene>
    <name evidence="3" type="ORF">PV09_02307</name>
</gene>
<feature type="region of interest" description="Disordered" evidence="1">
    <location>
        <begin position="24"/>
        <end position="46"/>
    </location>
</feature>
<feature type="region of interest" description="Disordered" evidence="1">
    <location>
        <begin position="318"/>
        <end position="339"/>
    </location>
</feature>